<dbReference type="Gene3D" id="3.80.10.10">
    <property type="entry name" value="Ribonuclease Inhibitor"/>
    <property type="match status" value="1"/>
</dbReference>
<sequence length="196" mass="22494">MMFSKSSLFNVVKSTIGSRRNLWQWVANSFNQFDEERANEIGPNLACAEWLMKNGAKVRCRGCKEFVSHYNCLPTGYDFHRQFKIEQVYAGEEASISHIGFAHFKDCNNISDVSFVRCSTINDEAIQKLQILKDSLKCLEIDGCENVTKEGIIELEHLQALKNLELKNIRLENEIKIINHLKSKLQNCNIVYNGES</sequence>
<feature type="coiled-coil region" evidence="1">
    <location>
        <begin position="122"/>
        <end position="181"/>
    </location>
</feature>
<evidence type="ECO:0000313" key="3">
    <source>
        <dbReference type="Proteomes" id="UP000694846"/>
    </source>
</evidence>
<dbReference type="Proteomes" id="UP000694846">
    <property type="component" value="Unplaced"/>
</dbReference>
<gene>
    <name evidence="2" type="primary">Atp5s</name>
    <name evidence="4" type="synonym">LOC112681097</name>
    <name evidence="2" type="ORF">g.53365</name>
</gene>
<dbReference type="OrthoDB" id="5859291at2759"/>
<name>A0A2S2R1G0_9HEMI</name>
<keyword evidence="1" id="KW-0175">Coiled coil</keyword>
<protein>
    <submittedName>
        <fullName evidence="2 4">ATP synthase subunit s</fullName>
    </submittedName>
</protein>
<accession>A0A2S2R1G0</accession>
<dbReference type="EMBL" id="GGMS01014635">
    <property type="protein sequence ID" value="MBY83838.1"/>
    <property type="molecule type" value="Transcribed_RNA"/>
</dbReference>
<reference evidence="4" key="2">
    <citation type="submission" date="2025-04" db="UniProtKB">
        <authorList>
            <consortium name="RefSeq"/>
        </authorList>
    </citation>
    <scope>IDENTIFICATION</scope>
    <source>
        <tissue evidence="4">Whole body</tissue>
    </source>
</reference>
<reference evidence="2" key="1">
    <citation type="submission" date="2018-04" db="EMBL/GenBank/DDBJ databases">
        <title>Transcriptome assembly of Sipha flava.</title>
        <authorList>
            <person name="Scully E.D."/>
            <person name="Geib S.M."/>
            <person name="Palmer N.A."/>
            <person name="Koch K."/>
            <person name="Bradshaw J."/>
            <person name="Heng-Moss T."/>
            <person name="Sarath G."/>
        </authorList>
    </citation>
    <scope>NUCLEOTIDE SEQUENCE</scope>
</reference>
<dbReference type="AlphaFoldDB" id="A0A2S2R1G0"/>
<keyword evidence="3" id="KW-1185">Reference proteome</keyword>
<dbReference type="SUPFAM" id="SSF52047">
    <property type="entry name" value="RNI-like"/>
    <property type="match status" value="1"/>
</dbReference>
<dbReference type="RefSeq" id="XP_025407149.1">
    <property type="nucleotide sequence ID" value="XM_025551364.1"/>
</dbReference>
<evidence type="ECO:0000256" key="1">
    <source>
        <dbReference type="SAM" id="Coils"/>
    </source>
</evidence>
<proteinExistence type="predicted"/>
<dbReference type="InterPro" id="IPR032675">
    <property type="entry name" value="LRR_dom_sf"/>
</dbReference>
<evidence type="ECO:0000313" key="4">
    <source>
        <dbReference type="RefSeq" id="XP_025407149.1"/>
    </source>
</evidence>
<evidence type="ECO:0000313" key="2">
    <source>
        <dbReference type="EMBL" id="MBY83838.1"/>
    </source>
</evidence>
<organism evidence="2">
    <name type="scientific">Sipha flava</name>
    <name type="common">yellow sugarcane aphid</name>
    <dbReference type="NCBI Taxonomy" id="143950"/>
    <lineage>
        <taxon>Eukaryota</taxon>
        <taxon>Metazoa</taxon>
        <taxon>Ecdysozoa</taxon>
        <taxon>Arthropoda</taxon>
        <taxon>Hexapoda</taxon>
        <taxon>Insecta</taxon>
        <taxon>Pterygota</taxon>
        <taxon>Neoptera</taxon>
        <taxon>Paraneoptera</taxon>
        <taxon>Hemiptera</taxon>
        <taxon>Sternorrhyncha</taxon>
        <taxon>Aphidomorpha</taxon>
        <taxon>Aphidoidea</taxon>
        <taxon>Aphididae</taxon>
        <taxon>Sipha</taxon>
    </lineage>
</organism>